<evidence type="ECO:0000313" key="2">
    <source>
        <dbReference type="EMBL" id="GBP49232.1"/>
    </source>
</evidence>
<name>A0A4C1WFF3_EUMVA</name>
<evidence type="ECO:0000256" key="1">
    <source>
        <dbReference type="SAM" id="MobiDB-lite"/>
    </source>
</evidence>
<comment type="caution">
    <text evidence="2">The sequence shown here is derived from an EMBL/GenBank/DDBJ whole genome shotgun (WGS) entry which is preliminary data.</text>
</comment>
<reference evidence="2 3" key="1">
    <citation type="journal article" date="2019" name="Commun. Biol.">
        <title>The bagworm genome reveals a unique fibroin gene that provides high tensile strength.</title>
        <authorList>
            <person name="Kono N."/>
            <person name="Nakamura H."/>
            <person name="Ohtoshi R."/>
            <person name="Tomita M."/>
            <person name="Numata K."/>
            <person name="Arakawa K."/>
        </authorList>
    </citation>
    <scope>NUCLEOTIDE SEQUENCE [LARGE SCALE GENOMIC DNA]</scope>
</reference>
<sequence length="345" mass="38701">MVLVQFSTWIPTGHSSNSNEAGVNSSIEMSFILGDSVAFYKQTSNMLKRQRSWKWRRFVAGQGPQHFFFLIPSMHENLHVTLDCFWSKLFDLHVPYEKRDNVADWCCGFSARSDRLSSFHCVPPSKPTTRDICYRQSTTVVLGTVRKSGVDGSASFAERPAIGLINSAVISPITKCMNSAMSRGLNDSLRNVKGRAATRRGERTHDLPYPVAVLSVRRVTTSDFTNLHLRRHIERQVSIVSEKQINHENLGERKKYVLTASRVPSTQNGSPLEYEGETFFLPRSVKRYRIIVKVATRGPCIDDVTSTSHTIGFIMPPMLFTPSGPLSSARIDKRPSSDASSQDVT</sequence>
<dbReference type="EMBL" id="BGZK01000540">
    <property type="protein sequence ID" value="GBP49232.1"/>
    <property type="molecule type" value="Genomic_DNA"/>
</dbReference>
<dbReference type="Proteomes" id="UP000299102">
    <property type="component" value="Unassembled WGS sequence"/>
</dbReference>
<feature type="region of interest" description="Disordered" evidence="1">
    <location>
        <begin position="324"/>
        <end position="345"/>
    </location>
</feature>
<accession>A0A4C1WFF3</accession>
<organism evidence="2 3">
    <name type="scientific">Eumeta variegata</name>
    <name type="common">Bagworm moth</name>
    <name type="synonym">Eumeta japonica</name>
    <dbReference type="NCBI Taxonomy" id="151549"/>
    <lineage>
        <taxon>Eukaryota</taxon>
        <taxon>Metazoa</taxon>
        <taxon>Ecdysozoa</taxon>
        <taxon>Arthropoda</taxon>
        <taxon>Hexapoda</taxon>
        <taxon>Insecta</taxon>
        <taxon>Pterygota</taxon>
        <taxon>Neoptera</taxon>
        <taxon>Endopterygota</taxon>
        <taxon>Lepidoptera</taxon>
        <taxon>Glossata</taxon>
        <taxon>Ditrysia</taxon>
        <taxon>Tineoidea</taxon>
        <taxon>Psychidae</taxon>
        <taxon>Oiketicinae</taxon>
        <taxon>Eumeta</taxon>
    </lineage>
</organism>
<evidence type="ECO:0000313" key="3">
    <source>
        <dbReference type="Proteomes" id="UP000299102"/>
    </source>
</evidence>
<keyword evidence="3" id="KW-1185">Reference proteome</keyword>
<protein>
    <submittedName>
        <fullName evidence="2">Uncharacterized protein</fullName>
    </submittedName>
</protein>
<dbReference type="AlphaFoldDB" id="A0A4C1WFF3"/>
<gene>
    <name evidence="2" type="ORF">EVAR_96540_1</name>
</gene>
<proteinExistence type="predicted"/>